<comment type="caution">
    <text evidence="1">The sequence shown here is derived from an EMBL/GenBank/DDBJ whole genome shotgun (WGS) entry which is preliminary data.</text>
</comment>
<gene>
    <name evidence="1" type="ORF">LshimejAT787_0800250</name>
</gene>
<protein>
    <submittedName>
        <fullName evidence="1">Uncharacterized protein</fullName>
    </submittedName>
</protein>
<proteinExistence type="predicted"/>
<evidence type="ECO:0000313" key="2">
    <source>
        <dbReference type="Proteomes" id="UP001063166"/>
    </source>
</evidence>
<reference evidence="1" key="1">
    <citation type="submission" date="2022-07" db="EMBL/GenBank/DDBJ databases">
        <title>The genome of Lyophyllum shimeji provides insight into the initial evolution of ectomycorrhizal fungal genome.</title>
        <authorList>
            <person name="Kobayashi Y."/>
            <person name="Shibata T."/>
            <person name="Hirakawa H."/>
            <person name="Shigenobu S."/>
            <person name="Nishiyama T."/>
            <person name="Yamada A."/>
            <person name="Hasebe M."/>
            <person name="Kawaguchi M."/>
        </authorList>
    </citation>
    <scope>NUCLEOTIDE SEQUENCE</scope>
    <source>
        <strain evidence="1">AT787</strain>
    </source>
</reference>
<dbReference type="EMBL" id="BRPK01000008">
    <property type="protein sequence ID" value="GLB40154.1"/>
    <property type="molecule type" value="Genomic_DNA"/>
</dbReference>
<dbReference type="Proteomes" id="UP001063166">
    <property type="component" value="Unassembled WGS sequence"/>
</dbReference>
<accession>A0A9P3PRD7</accession>
<dbReference type="AlphaFoldDB" id="A0A9P3PRD7"/>
<name>A0A9P3PRD7_LYOSH</name>
<evidence type="ECO:0000313" key="1">
    <source>
        <dbReference type="EMBL" id="GLB40154.1"/>
    </source>
</evidence>
<sequence>MPRSTSSFFEGVVARFQGSGAAHRIRILARERERMFGLFVAPGVEKQLPHITRRRDTSVHTAGVPSWAQWFGLIVAVRITWQVTVREAEPGYEDASHRHDCLPRGPTRNRICIR</sequence>
<keyword evidence="2" id="KW-1185">Reference proteome</keyword>
<organism evidence="1 2">
    <name type="scientific">Lyophyllum shimeji</name>
    <name type="common">Hon-shimeji</name>
    <name type="synonym">Tricholoma shimeji</name>
    <dbReference type="NCBI Taxonomy" id="47721"/>
    <lineage>
        <taxon>Eukaryota</taxon>
        <taxon>Fungi</taxon>
        <taxon>Dikarya</taxon>
        <taxon>Basidiomycota</taxon>
        <taxon>Agaricomycotina</taxon>
        <taxon>Agaricomycetes</taxon>
        <taxon>Agaricomycetidae</taxon>
        <taxon>Agaricales</taxon>
        <taxon>Tricholomatineae</taxon>
        <taxon>Lyophyllaceae</taxon>
        <taxon>Lyophyllum</taxon>
    </lineage>
</organism>